<comment type="caution">
    <text evidence="1">The sequence shown here is derived from an EMBL/GenBank/DDBJ whole genome shotgun (WGS) entry which is preliminary data.</text>
</comment>
<keyword evidence="2" id="KW-1185">Reference proteome</keyword>
<name>A0A9P4JIZ8_9PLEO</name>
<organism evidence="1 2">
    <name type="scientific">Delitschia confertaspora ATCC 74209</name>
    <dbReference type="NCBI Taxonomy" id="1513339"/>
    <lineage>
        <taxon>Eukaryota</taxon>
        <taxon>Fungi</taxon>
        <taxon>Dikarya</taxon>
        <taxon>Ascomycota</taxon>
        <taxon>Pezizomycotina</taxon>
        <taxon>Dothideomycetes</taxon>
        <taxon>Pleosporomycetidae</taxon>
        <taxon>Pleosporales</taxon>
        <taxon>Delitschiaceae</taxon>
        <taxon>Delitschia</taxon>
    </lineage>
</organism>
<sequence>MEENILIWRRDGNVIYRWDLRKDGPIRRSEVIAGTPLKEEIRGAAKEIDECTYPQVTTRIEVQNMPRGEMATHILVCLSQPRICSWKRISCCFQAPPPRH</sequence>
<dbReference type="Proteomes" id="UP000799536">
    <property type="component" value="Unassembled WGS sequence"/>
</dbReference>
<dbReference type="AlphaFoldDB" id="A0A9P4JIZ8"/>
<gene>
    <name evidence="1" type="ORF">GQ43DRAFT_175762</name>
</gene>
<evidence type="ECO:0000313" key="1">
    <source>
        <dbReference type="EMBL" id="KAF2198079.1"/>
    </source>
</evidence>
<proteinExistence type="predicted"/>
<protein>
    <submittedName>
        <fullName evidence="1">Uncharacterized protein</fullName>
    </submittedName>
</protein>
<dbReference type="EMBL" id="ML994172">
    <property type="protein sequence ID" value="KAF2198079.1"/>
    <property type="molecule type" value="Genomic_DNA"/>
</dbReference>
<evidence type="ECO:0000313" key="2">
    <source>
        <dbReference type="Proteomes" id="UP000799536"/>
    </source>
</evidence>
<accession>A0A9P4JIZ8</accession>
<reference evidence="1" key="1">
    <citation type="journal article" date="2020" name="Stud. Mycol.">
        <title>101 Dothideomycetes genomes: a test case for predicting lifestyles and emergence of pathogens.</title>
        <authorList>
            <person name="Haridas S."/>
            <person name="Albert R."/>
            <person name="Binder M."/>
            <person name="Bloem J."/>
            <person name="Labutti K."/>
            <person name="Salamov A."/>
            <person name="Andreopoulos B."/>
            <person name="Baker S."/>
            <person name="Barry K."/>
            <person name="Bills G."/>
            <person name="Bluhm B."/>
            <person name="Cannon C."/>
            <person name="Castanera R."/>
            <person name="Culley D."/>
            <person name="Daum C."/>
            <person name="Ezra D."/>
            <person name="Gonzalez J."/>
            <person name="Henrissat B."/>
            <person name="Kuo A."/>
            <person name="Liang C."/>
            <person name="Lipzen A."/>
            <person name="Lutzoni F."/>
            <person name="Magnuson J."/>
            <person name="Mondo S."/>
            <person name="Nolan M."/>
            <person name="Ohm R."/>
            <person name="Pangilinan J."/>
            <person name="Park H.-J."/>
            <person name="Ramirez L."/>
            <person name="Alfaro M."/>
            <person name="Sun H."/>
            <person name="Tritt A."/>
            <person name="Yoshinaga Y."/>
            <person name="Zwiers L.-H."/>
            <person name="Turgeon B."/>
            <person name="Goodwin S."/>
            <person name="Spatafora J."/>
            <person name="Crous P."/>
            <person name="Grigoriev I."/>
        </authorList>
    </citation>
    <scope>NUCLEOTIDE SEQUENCE</scope>
    <source>
        <strain evidence="1">ATCC 74209</strain>
    </source>
</reference>